<feature type="region of interest" description="Disordered" evidence="13">
    <location>
        <begin position="1017"/>
        <end position="1096"/>
    </location>
</feature>
<evidence type="ECO:0000256" key="8">
    <source>
        <dbReference type="ARBA" id="ARBA00023002"/>
    </source>
</evidence>
<comment type="subcellular location">
    <subcellularLocation>
        <location evidence="2">Mitochondrion matrix</location>
    </subcellularLocation>
</comment>
<evidence type="ECO:0000256" key="11">
    <source>
        <dbReference type="ARBA" id="ARBA00023317"/>
    </source>
</evidence>
<feature type="region of interest" description="Disordered" evidence="13">
    <location>
        <begin position="741"/>
        <end position="784"/>
    </location>
</feature>
<feature type="compositionally biased region" description="Polar residues" evidence="13">
    <location>
        <begin position="1077"/>
        <end position="1096"/>
    </location>
</feature>
<dbReference type="NCBIfam" id="NF006667">
    <property type="entry name" value="PRK09212.1"/>
    <property type="match status" value="1"/>
</dbReference>
<dbReference type="InterPro" id="IPR027267">
    <property type="entry name" value="AH/BAR_dom_sf"/>
</dbReference>
<dbReference type="SUPFAM" id="SSF52922">
    <property type="entry name" value="TK C-terminal domain-like"/>
    <property type="match status" value="1"/>
</dbReference>
<dbReference type="InterPro" id="IPR005475">
    <property type="entry name" value="Transketolase-like_Pyr-bd"/>
</dbReference>
<organism evidence="15 16">
    <name type="scientific">Populus alba x Populus x berolinensis</name>
    <dbReference type="NCBI Taxonomy" id="444605"/>
    <lineage>
        <taxon>Eukaryota</taxon>
        <taxon>Viridiplantae</taxon>
        <taxon>Streptophyta</taxon>
        <taxon>Embryophyta</taxon>
        <taxon>Tracheophyta</taxon>
        <taxon>Spermatophyta</taxon>
        <taxon>Magnoliopsida</taxon>
        <taxon>eudicotyledons</taxon>
        <taxon>Gunneridae</taxon>
        <taxon>Pentapetalae</taxon>
        <taxon>rosids</taxon>
        <taxon>fabids</taxon>
        <taxon>Malpighiales</taxon>
        <taxon>Salicaceae</taxon>
        <taxon>Saliceae</taxon>
        <taxon>Populus</taxon>
    </lineage>
</organism>
<dbReference type="Pfam" id="PF02780">
    <property type="entry name" value="Transketolase_C"/>
    <property type="match status" value="1"/>
</dbReference>
<keyword evidence="7" id="KW-0630">Potassium</keyword>
<proteinExistence type="predicted"/>
<dbReference type="FunFam" id="3.40.50.970:FF:000006">
    <property type="entry name" value="Pyruvate dehydrogenase E1 component subunit beta"/>
    <property type="match status" value="1"/>
</dbReference>
<dbReference type="Gene3D" id="3.40.50.920">
    <property type="match status" value="1"/>
</dbReference>
<protein>
    <recommendedName>
        <fullName evidence="4">pyruvate dehydrogenase (acetyl-transferring)</fullName>
        <ecNumber evidence="4">1.2.4.1</ecNumber>
    </recommendedName>
</protein>
<dbReference type="Proteomes" id="UP001164929">
    <property type="component" value="Chromosome 1"/>
</dbReference>
<feature type="compositionally biased region" description="Polar residues" evidence="13">
    <location>
        <begin position="888"/>
        <end position="905"/>
    </location>
</feature>
<keyword evidence="8" id="KW-0560">Oxidoreductase</keyword>
<dbReference type="GO" id="GO:0005759">
    <property type="term" value="C:mitochondrial matrix"/>
    <property type="evidence" value="ECO:0007669"/>
    <property type="project" value="UniProtKB-SubCell"/>
</dbReference>
<reference evidence="15 16" key="1">
    <citation type="journal article" date="2023" name="Mol. Ecol. Resour.">
        <title>Chromosome-level genome assembly of a triploid poplar Populus alba 'Berolinensis'.</title>
        <authorList>
            <person name="Chen S."/>
            <person name="Yu Y."/>
            <person name="Wang X."/>
            <person name="Wang S."/>
            <person name="Zhang T."/>
            <person name="Zhou Y."/>
            <person name="He R."/>
            <person name="Meng N."/>
            <person name="Wang Y."/>
            <person name="Liu W."/>
            <person name="Liu Z."/>
            <person name="Liu J."/>
            <person name="Guo Q."/>
            <person name="Huang H."/>
            <person name="Sederoff R.R."/>
            <person name="Wang G."/>
            <person name="Qu G."/>
            <person name="Chen S."/>
        </authorList>
    </citation>
    <scope>NUCLEOTIDE SEQUENCE [LARGE SCALE GENOMIC DNA]</scope>
    <source>
        <strain evidence="15">SC-2020</strain>
    </source>
</reference>
<dbReference type="SUPFAM" id="SSF103657">
    <property type="entry name" value="BAR/IMD domain-like"/>
    <property type="match status" value="1"/>
</dbReference>
<feature type="compositionally biased region" description="Low complexity" evidence="13">
    <location>
        <begin position="874"/>
        <end position="886"/>
    </location>
</feature>
<dbReference type="EC" id="1.2.4.1" evidence="4"/>
<evidence type="ECO:0000256" key="3">
    <source>
        <dbReference type="ARBA" id="ARBA00011130"/>
    </source>
</evidence>
<evidence type="ECO:0000256" key="7">
    <source>
        <dbReference type="ARBA" id="ARBA00022958"/>
    </source>
</evidence>
<feature type="compositionally biased region" description="Polar residues" evidence="13">
    <location>
        <begin position="774"/>
        <end position="784"/>
    </location>
</feature>
<keyword evidence="10" id="KW-0496">Mitochondrion</keyword>
<feature type="compositionally biased region" description="Polar residues" evidence="13">
    <location>
        <begin position="920"/>
        <end position="942"/>
    </location>
</feature>
<dbReference type="AlphaFoldDB" id="A0AAD6WFQ7"/>
<dbReference type="SMART" id="SM00861">
    <property type="entry name" value="Transket_pyr"/>
    <property type="match status" value="1"/>
</dbReference>
<evidence type="ECO:0000256" key="1">
    <source>
        <dbReference type="ARBA" id="ARBA00001964"/>
    </source>
</evidence>
<keyword evidence="9" id="KW-0786">Thiamine pyrophosphate</keyword>
<dbReference type="CDD" id="cd07307">
    <property type="entry name" value="BAR"/>
    <property type="match status" value="1"/>
</dbReference>
<dbReference type="CDD" id="cd07036">
    <property type="entry name" value="TPP_PYR_E1-PDHc-beta_like"/>
    <property type="match status" value="1"/>
</dbReference>
<dbReference type="GO" id="GO:0004739">
    <property type="term" value="F:pyruvate dehydrogenase (acetyl-transferring) activity"/>
    <property type="evidence" value="ECO:0007669"/>
    <property type="project" value="UniProtKB-EC"/>
</dbReference>
<evidence type="ECO:0000256" key="13">
    <source>
        <dbReference type="SAM" id="MobiDB-lite"/>
    </source>
</evidence>
<dbReference type="FunFam" id="3.40.50.920:FF:000001">
    <property type="entry name" value="Pyruvate dehydrogenase E1 beta subunit"/>
    <property type="match status" value="1"/>
</dbReference>
<dbReference type="EMBL" id="JAQIZT010000001">
    <property type="protein sequence ID" value="KAJ7010131.1"/>
    <property type="molecule type" value="Genomic_DNA"/>
</dbReference>
<feature type="domain" description="Transketolase-like pyrimidine-binding" evidence="14">
    <location>
        <begin position="40"/>
        <end position="215"/>
    </location>
</feature>
<evidence type="ECO:0000256" key="4">
    <source>
        <dbReference type="ARBA" id="ARBA00012281"/>
    </source>
</evidence>
<evidence type="ECO:0000256" key="12">
    <source>
        <dbReference type="ARBA" id="ARBA00025211"/>
    </source>
</evidence>
<evidence type="ECO:0000256" key="5">
    <source>
        <dbReference type="ARBA" id="ARBA00022723"/>
    </source>
</evidence>
<feature type="compositionally biased region" description="Polar residues" evidence="13">
    <location>
        <begin position="838"/>
        <end position="861"/>
    </location>
</feature>
<keyword evidence="5" id="KW-0479">Metal-binding</keyword>
<dbReference type="InterPro" id="IPR029061">
    <property type="entry name" value="THDP-binding"/>
</dbReference>
<evidence type="ECO:0000259" key="14">
    <source>
        <dbReference type="SMART" id="SM00861"/>
    </source>
</evidence>
<keyword evidence="11" id="KW-0670">Pyruvate</keyword>
<evidence type="ECO:0000256" key="9">
    <source>
        <dbReference type="ARBA" id="ARBA00023052"/>
    </source>
</evidence>
<dbReference type="Gene3D" id="1.20.1270.60">
    <property type="entry name" value="Arfaptin homology (AH) domain/BAR domain"/>
    <property type="match status" value="1"/>
</dbReference>
<dbReference type="InterPro" id="IPR037488">
    <property type="entry name" value="At2g33490-like"/>
</dbReference>
<dbReference type="GO" id="GO:0046872">
    <property type="term" value="F:metal ion binding"/>
    <property type="evidence" value="ECO:0007669"/>
    <property type="project" value="UniProtKB-KW"/>
</dbReference>
<name>A0AAD6WFQ7_9ROSI</name>
<feature type="compositionally biased region" description="Low complexity" evidence="13">
    <location>
        <begin position="1017"/>
        <end position="1026"/>
    </location>
</feature>
<sequence>MLGIIRQKVNAGGSPLLAFGQRIRPAVSAWRGYSSAAKEMTVRDALNSALDEEMSADPKVFLMGEEVGEYQGAYKISKGLLDKYGPERVLDTPITEAGFTGIGVGAAYHGLKPVIEFMTFNFSMQAIDHIINSAAKSNYMSAGQISVPIVFRGPNGAAAGVGAQHSHCYAAWYASCPGLKVLAPYSSEDARGLLKAAIRDPDPVVFLENELLYGEAFPVSAEVLDSSFCLPIGKAKIEKEGKDVTITAFSKMVGYALKAAEILAKEGISAEVINLRSIRPLDRNTINASVRKTNRLVTVEEGFPQHGVGAEICASVVEESFGYLDAPVERIAGADVPMPYAANLERLAVPQTFVYYFPHSRSSFPLNPFSPNEPLPLNLHYIISPCLWLRILFVQQRELATDLCNWLHLLDGILIEVPKPHPKFRLESQRCAFSPLLLPGRNSSLNNMECVDDSGNFCHCFVKLFSINKSSSILEFNYNKKERIEFPPRQRKEKKMKSSLRKLRGLAALHKHGHGGDHKDRRDLLSLGQLDELAKAYRDMQDMKHCYDSLLSAASVTANCAYEFSISVREMGACLLEKTASNDDEEGGRVLLMLGKMQFELEKLVDCYRSHINKTIISPSESLLNELQTVEGMKQLCDEKRDVYEYMVRQKEKGRGKSGKGESVSMQQVQAAHDEYDEEATLFVFRIKSLKQGQSRSLLTQAARHHAAQQLCFFKKALKSLEAVEPHVKLVTEQQHIDYHFSGLDDDGRDDVDDDDDDGDYDDANDDGELSFDYGQNDQEQEVSISKKSMEFVQLDSAGVTFPQVATLEMAKENLDRSYRTMSSFKGELWTGTQSAPLFAETTSNPTGKTKKLTPSSTRKLNTYVLPTPADPKSSNSTGSGSPVSGALKTSLSRRTPSLWHSSPLDQKKIEKLLGAEMSNKPTTKNSKSVLKESNNNTTSTRLPPPLADGHLFSRLEPFAAFDSKKTRRYAFSGPLTRKPLSTKPVSAEHPQLFSGPLLRNPATQLLSSPKVSPIISPKVSPSASPTFVSPPKISELHELPRPPLSSTSKSPRAEGLVGHSAPLLPKGRMHPGTRKTPASNVASQLPTPSQVVPRSFSIPSRSHRIMVAQSSGIVEDVASPPLTPISLCNNYPLSTGSHTVNQAVQIRGNS</sequence>
<dbReference type="Gene3D" id="3.40.50.970">
    <property type="match status" value="1"/>
</dbReference>
<accession>A0AAD6WFQ7</accession>
<evidence type="ECO:0000256" key="10">
    <source>
        <dbReference type="ARBA" id="ARBA00023128"/>
    </source>
</evidence>
<dbReference type="InterPro" id="IPR009014">
    <property type="entry name" value="Transketo_C/PFOR_II"/>
</dbReference>
<feature type="compositionally biased region" description="Acidic residues" evidence="13">
    <location>
        <begin position="744"/>
        <end position="770"/>
    </location>
</feature>
<keyword evidence="16" id="KW-1185">Reference proteome</keyword>
<evidence type="ECO:0000313" key="15">
    <source>
        <dbReference type="EMBL" id="KAJ7010131.1"/>
    </source>
</evidence>
<comment type="caution">
    <text evidence="15">The sequence shown here is derived from an EMBL/GenBank/DDBJ whole genome shotgun (WGS) entry which is preliminary data.</text>
</comment>
<keyword evidence="6" id="KW-0809">Transit peptide</keyword>
<comment type="subunit">
    <text evidence="3">Tetramer of 2 alpha and 2 beta subunits.</text>
</comment>
<evidence type="ECO:0000313" key="16">
    <source>
        <dbReference type="Proteomes" id="UP001164929"/>
    </source>
</evidence>
<dbReference type="SUPFAM" id="SSF52518">
    <property type="entry name" value="Thiamin diphosphate-binding fold (THDP-binding)"/>
    <property type="match status" value="1"/>
</dbReference>
<dbReference type="PANTHER" id="PTHR34119">
    <property type="entry name" value="HYDROXYPROLINE-RICH GLYCOPROTEIN-LIKE"/>
    <property type="match status" value="1"/>
</dbReference>
<comment type="function">
    <text evidence="12">The pyruvate dehydrogenase complex catalyzes the overall conversion of pyruvate to acetyl-CoA and CO(2). It contains multiple copies of three enzymatic components: pyruvate dehydrogenase (E1), dihydrolipoamide acetyltransferase (E2) and lipoamide dehydrogenase (E3).</text>
</comment>
<dbReference type="PANTHER" id="PTHR34119:SF1">
    <property type="entry name" value="OS04G0394700 PROTEIN"/>
    <property type="match status" value="1"/>
</dbReference>
<evidence type="ECO:0000256" key="2">
    <source>
        <dbReference type="ARBA" id="ARBA00004305"/>
    </source>
</evidence>
<dbReference type="Pfam" id="PF02779">
    <property type="entry name" value="Transket_pyr"/>
    <property type="match status" value="1"/>
</dbReference>
<gene>
    <name evidence="15" type="ORF">NC653_000768</name>
</gene>
<evidence type="ECO:0000256" key="6">
    <source>
        <dbReference type="ARBA" id="ARBA00022946"/>
    </source>
</evidence>
<feature type="region of interest" description="Disordered" evidence="13">
    <location>
        <begin position="838"/>
        <end position="948"/>
    </location>
</feature>
<dbReference type="NCBIfam" id="NF008854">
    <property type="entry name" value="PRK11892.1"/>
    <property type="match status" value="1"/>
</dbReference>
<comment type="cofactor">
    <cofactor evidence="1">
        <name>thiamine diphosphate</name>
        <dbReference type="ChEBI" id="CHEBI:58937"/>
    </cofactor>
</comment>
<dbReference type="InterPro" id="IPR033248">
    <property type="entry name" value="Transketolase_C"/>
</dbReference>